<dbReference type="AlphaFoldDB" id="A0A9Q0S9S5"/>
<dbReference type="Proteomes" id="UP001151699">
    <property type="component" value="Chromosome A"/>
</dbReference>
<dbReference type="Gene3D" id="3.90.1430.10">
    <property type="entry name" value="Yeast translation eEF2 (G' domain)"/>
    <property type="match status" value="1"/>
</dbReference>
<dbReference type="Pfam" id="PF22042">
    <property type="entry name" value="EF-G_D2"/>
    <property type="match status" value="1"/>
</dbReference>
<organism evidence="7 8">
    <name type="scientific">Pseudolycoriella hygida</name>
    <dbReference type="NCBI Taxonomy" id="35572"/>
    <lineage>
        <taxon>Eukaryota</taxon>
        <taxon>Metazoa</taxon>
        <taxon>Ecdysozoa</taxon>
        <taxon>Arthropoda</taxon>
        <taxon>Hexapoda</taxon>
        <taxon>Insecta</taxon>
        <taxon>Pterygota</taxon>
        <taxon>Neoptera</taxon>
        <taxon>Endopterygota</taxon>
        <taxon>Diptera</taxon>
        <taxon>Nematocera</taxon>
        <taxon>Sciaroidea</taxon>
        <taxon>Sciaridae</taxon>
        <taxon>Pseudolycoriella</taxon>
    </lineage>
</organism>
<evidence type="ECO:0000259" key="5">
    <source>
        <dbReference type="Pfam" id="PF07992"/>
    </source>
</evidence>
<keyword evidence="7" id="KW-0251">Elongation factor</keyword>
<dbReference type="OrthoDB" id="412005at2759"/>
<feature type="region of interest" description="Disordered" evidence="3">
    <location>
        <begin position="677"/>
        <end position="696"/>
    </location>
</feature>
<feature type="non-terminal residue" evidence="7">
    <location>
        <position position="1087"/>
    </location>
</feature>
<evidence type="ECO:0000259" key="6">
    <source>
        <dbReference type="Pfam" id="PF22042"/>
    </source>
</evidence>
<dbReference type="EMBL" id="WJQU01000001">
    <property type="protein sequence ID" value="KAJ6648755.1"/>
    <property type="molecule type" value="Genomic_DNA"/>
</dbReference>
<feature type="compositionally biased region" description="Basic and acidic residues" evidence="3">
    <location>
        <begin position="677"/>
        <end position="687"/>
    </location>
</feature>
<feature type="compositionally biased region" description="Low complexity" evidence="3">
    <location>
        <begin position="642"/>
        <end position="653"/>
    </location>
</feature>
<proteinExistence type="predicted"/>
<reference evidence="7" key="1">
    <citation type="submission" date="2022-07" db="EMBL/GenBank/DDBJ databases">
        <authorList>
            <person name="Trinca V."/>
            <person name="Uliana J.V.C."/>
            <person name="Torres T.T."/>
            <person name="Ward R.J."/>
            <person name="Monesi N."/>
        </authorList>
    </citation>
    <scope>NUCLEOTIDE SEQUENCE</scope>
    <source>
        <strain evidence="7">HSMRA1968</strain>
        <tissue evidence="7">Whole embryos</tissue>
    </source>
</reference>
<keyword evidence="7" id="KW-0648">Protein biosynthesis</keyword>
<name>A0A9Q0S9S5_9DIPT</name>
<dbReference type="InterPro" id="IPR023753">
    <property type="entry name" value="FAD/NAD-binding_dom"/>
</dbReference>
<dbReference type="InterPro" id="IPR000795">
    <property type="entry name" value="T_Tr_GTP-bd_dom"/>
</dbReference>
<dbReference type="Gene3D" id="3.50.50.60">
    <property type="entry name" value="FAD/NAD(P)-binding domain"/>
    <property type="match status" value="1"/>
</dbReference>
<feature type="non-terminal residue" evidence="7">
    <location>
        <position position="1"/>
    </location>
</feature>
<dbReference type="Pfam" id="PF07992">
    <property type="entry name" value="Pyr_redox_2"/>
    <property type="match status" value="1"/>
</dbReference>
<evidence type="ECO:0000256" key="2">
    <source>
        <dbReference type="ARBA" id="ARBA00023134"/>
    </source>
</evidence>
<accession>A0A9Q0S9S5</accession>
<dbReference type="PANTHER" id="PTHR15192:SF8">
    <property type="entry name" value="FAD_NAD(P)-BINDING DOMAIN-CONTAINING PROTEIN"/>
    <property type="match status" value="1"/>
</dbReference>
<feature type="domain" description="Elongation factor G-like" evidence="6">
    <location>
        <begin position="421"/>
        <end position="486"/>
    </location>
</feature>
<dbReference type="InterPro" id="IPR027417">
    <property type="entry name" value="P-loop_NTPase"/>
</dbReference>
<evidence type="ECO:0000256" key="3">
    <source>
        <dbReference type="SAM" id="MobiDB-lite"/>
    </source>
</evidence>
<dbReference type="SUPFAM" id="SSF51905">
    <property type="entry name" value="FAD/NAD(P)-binding domain"/>
    <property type="match status" value="1"/>
</dbReference>
<keyword evidence="2" id="KW-0342">GTP-binding</keyword>
<dbReference type="Gene3D" id="2.40.30.10">
    <property type="entry name" value="Translation factors"/>
    <property type="match status" value="1"/>
</dbReference>
<dbReference type="Pfam" id="PF00009">
    <property type="entry name" value="GTP_EFTU"/>
    <property type="match status" value="1"/>
</dbReference>
<evidence type="ECO:0000256" key="1">
    <source>
        <dbReference type="ARBA" id="ARBA00022741"/>
    </source>
</evidence>
<comment type="caution">
    <text evidence="7">The sequence shown here is derived from an EMBL/GenBank/DDBJ whole genome shotgun (WGS) entry which is preliminary data.</text>
</comment>
<dbReference type="GO" id="GO:0016491">
    <property type="term" value="F:oxidoreductase activity"/>
    <property type="evidence" value="ECO:0007669"/>
    <property type="project" value="InterPro"/>
</dbReference>
<dbReference type="SUPFAM" id="SSF52540">
    <property type="entry name" value="P-loop containing nucleoside triphosphate hydrolases"/>
    <property type="match status" value="1"/>
</dbReference>
<dbReference type="InterPro" id="IPR036188">
    <property type="entry name" value="FAD/NAD-bd_sf"/>
</dbReference>
<evidence type="ECO:0000313" key="8">
    <source>
        <dbReference type="Proteomes" id="UP001151699"/>
    </source>
</evidence>
<keyword evidence="8" id="KW-1185">Reference proteome</keyword>
<evidence type="ECO:0000313" key="7">
    <source>
        <dbReference type="EMBL" id="KAJ6648755.1"/>
    </source>
</evidence>
<keyword evidence="1" id="KW-0547">Nucleotide-binding</keyword>
<dbReference type="GO" id="GO:0003746">
    <property type="term" value="F:translation elongation factor activity"/>
    <property type="evidence" value="ECO:0007669"/>
    <property type="project" value="UniProtKB-KW"/>
</dbReference>
<dbReference type="SUPFAM" id="SSF50447">
    <property type="entry name" value="Translation proteins"/>
    <property type="match status" value="1"/>
</dbReference>
<feature type="region of interest" description="Disordered" evidence="3">
    <location>
        <begin position="626"/>
        <end position="653"/>
    </location>
</feature>
<dbReference type="InterPro" id="IPR053905">
    <property type="entry name" value="EF-G-like_DII"/>
</dbReference>
<dbReference type="InterPro" id="IPR009000">
    <property type="entry name" value="Transl_B-barrel_sf"/>
</dbReference>
<dbReference type="InterPro" id="IPR029731">
    <property type="entry name" value="OSGIN1/2"/>
</dbReference>
<dbReference type="GO" id="GO:0003924">
    <property type="term" value="F:GTPase activity"/>
    <property type="evidence" value="ECO:0007669"/>
    <property type="project" value="InterPro"/>
</dbReference>
<sequence>IALIQSKKWFRVVNNYICYKTSNVKNISVIFVFVDNTFKIHVRIVKDFGNKFRCGVRLLMKDITKLLNNRSNVRNISIIGLANATTDTLTDCLLSTSGISVADNFPPYAPWVERNPTEITVEPVCVSLFAAMGDKREDPSNQYVINVIRSDNSNGMHEIRIADGAIIVVDCNENINADMQTLIHNVLNEKLKLIVFINNVDVNLLTVSKSHLQCIYFDIVKIVQEIICLTQQNASSELCFIDVLKNVVFGCVKDGWAFNLHSFSEMYSKSGSKFDTENMAEKLWDHFYSFTEKKWTKSRRDDSYKPSFVQFILEPIHKLYEEIANNNRTEIEKILLKLNIQLSDHEKEKSGESLRRKIMSKWCPVSDNILPLVLTHLPSPIDAQKYRFDVIYKGHDDELIDAIRNCQENGKIFMQISKTINTNDRCGTYAFGRIFSGKLSKGDKVRIVTAQETFCKKNVDKIQFVCGRYIDEITETFSGTICALSGNGPSGITLSYMLSGHWPYWDPEKIKYHPDELLRARLSYADHTKSLVEQELMILADGLEGRCTNPVSLLLDSLQNPCADLGMDLPSMLRYEYKPENQIDHIVLGKGPPGGSWHRMDPNLRTLSLAAWMSLPDLDFGTWESMNSDVSENDKSSMPEAAQQSLSNNSKKSKTLANSCAKCQSLRAKNFGKFTQSDDKRLSETTKRNSIAQSQVSRETQSRALVSKVAKYYESYVTHMKLQKYFINDVIVTSIVPIHWKDAKFKGARWIVVGKKMSTGKTFSYCCKNVVLANGVSDLPNRLGLRAESMELPWITHELPQLEKFLDELTPRERSSLKPVIIVGAGLSAADCVTKCRSLKIPVIHVYRNRTAGLDKMLPEKVYPEYHSVHKMMKGKSGMYEYYMPLPEHTIIDVSTQGDHLVTVQHLKTGETKQIEVSFCTILIGSRPDLRLLSNISMRNSCDAFRDDYPLGENEKVASRQIHWLKNLSEKCRHLNLCKWGHQKEYKSVCSQKWINCKNTQFEIGSTVKEMNVAKDKSIGLGEDPTQPVNCKSNPIYINKFTNEALRAPKGLYCVGPLVGDNFVRFIPGGALAITNAITAAKYQEND</sequence>
<gene>
    <name evidence="7" type="primary">eEF2_1</name>
    <name evidence="7" type="ORF">Bhyg_03986</name>
</gene>
<dbReference type="GO" id="GO:0005525">
    <property type="term" value="F:GTP binding"/>
    <property type="evidence" value="ECO:0007669"/>
    <property type="project" value="UniProtKB-KW"/>
</dbReference>
<evidence type="ECO:0000259" key="4">
    <source>
        <dbReference type="Pfam" id="PF00009"/>
    </source>
</evidence>
<feature type="domain" description="FAD/NAD(P)-binding" evidence="5">
    <location>
        <begin position="751"/>
        <end position="935"/>
    </location>
</feature>
<dbReference type="PANTHER" id="PTHR15192">
    <property type="entry name" value="PROTEIN CBG05349"/>
    <property type="match status" value="1"/>
</dbReference>
<feature type="domain" description="Tr-type G" evidence="4">
    <location>
        <begin position="157"/>
        <end position="220"/>
    </location>
</feature>
<dbReference type="Gene3D" id="3.40.50.300">
    <property type="entry name" value="P-loop containing nucleotide triphosphate hydrolases"/>
    <property type="match status" value="1"/>
</dbReference>
<protein>
    <submittedName>
        <fullName evidence="7">Eukaryotic translation elongation factor 2</fullName>
    </submittedName>
</protein>